<dbReference type="Proteomes" id="UP001596997">
    <property type="component" value="Unassembled WGS sequence"/>
</dbReference>
<protein>
    <submittedName>
        <fullName evidence="1">Uncharacterized protein</fullName>
    </submittedName>
</protein>
<proteinExistence type="predicted"/>
<keyword evidence="2" id="KW-1185">Reference proteome</keyword>
<evidence type="ECO:0000313" key="1">
    <source>
        <dbReference type="EMBL" id="MFD0965105.1"/>
    </source>
</evidence>
<organism evidence="1 2">
    <name type="scientific">Pseudofulvibacter geojedonensis</name>
    <dbReference type="NCBI Taxonomy" id="1123758"/>
    <lineage>
        <taxon>Bacteria</taxon>
        <taxon>Pseudomonadati</taxon>
        <taxon>Bacteroidota</taxon>
        <taxon>Flavobacteriia</taxon>
        <taxon>Flavobacteriales</taxon>
        <taxon>Flavobacteriaceae</taxon>
        <taxon>Pseudofulvibacter</taxon>
    </lineage>
</organism>
<evidence type="ECO:0000313" key="2">
    <source>
        <dbReference type="Proteomes" id="UP001596997"/>
    </source>
</evidence>
<name>A0ABW3I6D8_9FLAO</name>
<gene>
    <name evidence="1" type="ORF">ACFQ1O_13895</name>
</gene>
<accession>A0ABW3I6D8</accession>
<comment type="caution">
    <text evidence="1">The sequence shown here is derived from an EMBL/GenBank/DDBJ whole genome shotgun (WGS) entry which is preliminary data.</text>
</comment>
<dbReference type="RefSeq" id="WP_377716943.1">
    <property type="nucleotide sequence ID" value="NZ_JBHTJM010000011.1"/>
</dbReference>
<sequence length="93" mass="10661">MKNKITILNLLNILSKDNSNISWKIRCLYSNGLDTTINQIELSTNKSNNLMGKLVYQVETGNVSLLSFRSLKKRDSLTITDALTDIIYYFKKN</sequence>
<reference evidence="2" key="1">
    <citation type="journal article" date="2019" name="Int. J. Syst. Evol. Microbiol.">
        <title>The Global Catalogue of Microorganisms (GCM) 10K type strain sequencing project: providing services to taxonomists for standard genome sequencing and annotation.</title>
        <authorList>
            <consortium name="The Broad Institute Genomics Platform"/>
            <consortium name="The Broad Institute Genome Sequencing Center for Infectious Disease"/>
            <person name="Wu L."/>
            <person name="Ma J."/>
        </authorList>
    </citation>
    <scope>NUCLEOTIDE SEQUENCE [LARGE SCALE GENOMIC DNA]</scope>
    <source>
        <strain evidence="2">CCUG 62114</strain>
    </source>
</reference>
<dbReference type="EMBL" id="JBHTJM010000011">
    <property type="protein sequence ID" value="MFD0965105.1"/>
    <property type="molecule type" value="Genomic_DNA"/>
</dbReference>